<name>D5H554_SALRM</name>
<dbReference type="AlphaFoldDB" id="D5H554"/>
<evidence type="ECO:0000313" key="2">
    <source>
        <dbReference type="Proteomes" id="UP000000933"/>
    </source>
</evidence>
<accession>D5H554</accession>
<proteinExistence type="predicted"/>
<organism evidence="1 2">
    <name type="scientific">Salinibacter ruber (strain M8)</name>
    <dbReference type="NCBI Taxonomy" id="761659"/>
    <lineage>
        <taxon>Bacteria</taxon>
        <taxon>Pseudomonadati</taxon>
        <taxon>Rhodothermota</taxon>
        <taxon>Rhodothermia</taxon>
        <taxon>Rhodothermales</taxon>
        <taxon>Salinibacteraceae</taxon>
        <taxon>Salinibacter</taxon>
    </lineage>
</organism>
<dbReference type="KEGG" id="srm:SRM_00238"/>
<sequence length="128" mass="13931">MSSGRAIPYKREGGSVTVAPACSPETGGLWTGHSQNGLSYRCKSCVFLRASPSRNGRSENMEQTRRDGRFSLSKSIGVICAPNTSAVPTGNRREKIAELARKGRTPKELAEEFELTQTITVGWLKQAD</sequence>
<reference evidence="2" key="2">
    <citation type="submission" date="2010-04" db="EMBL/GenBank/DDBJ databases">
        <title>Genome sequence of Salinibacter ruber M8.</title>
        <authorList>
            <consortium name="Genoscope"/>
        </authorList>
    </citation>
    <scope>NUCLEOTIDE SEQUENCE [LARGE SCALE GENOMIC DNA]</scope>
    <source>
        <strain evidence="2">M8</strain>
    </source>
</reference>
<evidence type="ECO:0000313" key="1">
    <source>
        <dbReference type="EMBL" id="CBH23159.1"/>
    </source>
</evidence>
<dbReference type="EMBL" id="FP565814">
    <property type="protein sequence ID" value="CBH23159.1"/>
    <property type="molecule type" value="Genomic_DNA"/>
</dbReference>
<dbReference type="HOGENOM" id="CLU_1958020_0_0_10"/>
<protein>
    <submittedName>
        <fullName evidence="1">Uncharacterized protein</fullName>
    </submittedName>
</protein>
<dbReference type="Proteomes" id="UP000000933">
    <property type="component" value="Chromosome"/>
</dbReference>
<gene>
    <name evidence="1" type="ordered locus">SRM_00238</name>
</gene>
<reference evidence="1 2" key="1">
    <citation type="journal article" date="2010" name="ISME J.">
        <title>Fine-scale evolution: genomic, phenotypic and ecological differentiation in two coexisting Salinibacter ruber strains.</title>
        <authorList>
            <person name="Pena A."/>
            <person name="Teeling H."/>
            <person name="Huerta-Cepas J."/>
            <person name="Santos F."/>
            <person name="Yarza P."/>
            <person name="Brito-Echeverria J."/>
            <person name="Lucio M."/>
            <person name="Schmitt-Kopplin P."/>
            <person name="Meseguer I."/>
            <person name="Schenowitz C."/>
            <person name="Dossat C."/>
            <person name="Barbe V."/>
            <person name="Dopazo J."/>
            <person name="Rossello-Mora R."/>
            <person name="Schuler M."/>
            <person name="Glockner F.O."/>
            <person name="Amann R."/>
            <person name="Gabaldon T."/>
            <person name="Anton J."/>
        </authorList>
    </citation>
    <scope>NUCLEOTIDE SEQUENCE [LARGE SCALE GENOMIC DNA]</scope>
    <source>
        <strain evidence="1 2">M8</strain>
    </source>
</reference>